<comment type="similarity">
    <text evidence="1">Belongs to the ATP-dependent AMP-binding enzyme family.</text>
</comment>
<organism evidence="5 6">
    <name type="scientific">Actinomadura latina</name>
    <dbReference type="NCBI Taxonomy" id="163603"/>
    <lineage>
        <taxon>Bacteria</taxon>
        <taxon>Bacillati</taxon>
        <taxon>Actinomycetota</taxon>
        <taxon>Actinomycetes</taxon>
        <taxon>Streptosporangiales</taxon>
        <taxon>Thermomonosporaceae</taxon>
        <taxon>Actinomadura</taxon>
    </lineage>
</organism>
<dbReference type="FunFam" id="3.30.300.30:FF:000008">
    <property type="entry name" value="2,3-dihydroxybenzoate-AMP ligase"/>
    <property type="match status" value="1"/>
</dbReference>
<dbReference type="EMBL" id="JAAXPI010000036">
    <property type="protein sequence ID" value="NKZ06485.1"/>
    <property type="molecule type" value="Genomic_DNA"/>
</dbReference>
<dbReference type="Gene3D" id="3.40.50.12780">
    <property type="entry name" value="N-terminal domain of ligase-like"/>
    <property type="match status" value="1"/>
</dbReference>
<dbReference type="InterPro" id="IPR000873">
    <property type="entry name" value="AMP-dep_synth/lig_dom"/>
</dbReference>
<feature type="domain" description="AMP-dependent synthetase/ligase" evidence="3">
    <location>
        <begin position="9"/>
        <end position="369"/>
    </location>
</feature>
<dbReference type="PANTHER" id="PTHR43767:SF1">
    <property type="entry name" value="NONRIBOSOMAL PEPTIDE SYNTHASE PES1 (EUROFUNG)-RELATED"/>
    <property type="match status" value="1"/>
</dbReference>
<gene>
    <name evidence="5" type="ORF">HGB48_22440</name>
</gene>
<accession>A0A846Z7A9</accession>
<evidence type="ECO:0000256" key="2">
    <source>
        <dbReference type="ARBA" id="ARBA00022598"/>
    </source>
</evidence>
<evidence type="ECO:0000313" key="5">
    <source>
        <dbReference type="EMBL" id="NKZ06485.1"/>
    </source>
</evidence>
<feature type="domain" description="AMP-binding enzyme C-terminal" evidence="4">
    <location>
        <begin position="419"/>
        <end position="494"/>
    </location>
</feature>
<name>A0A846Z7A9_9ACTN</name>
<dbReference type="InterPro" id="IPR045851">
    <property type="entry name" value="AMP-bd_C_sf"/>
</dbReference>
<dbReference type="Proteomes" id="UP000579250">
    <property type="component" value="Unassembled WGS sequence"/>
</dbReference>
<dbReference type="Gene3D" id="3.30.300.30">
    <property type="match status" value="1"/>
</dbReference>
<dbReference type="PROSITE" id="PS00455">
    <property type="entry name" value="AMP_BINDING"/>
    <property type="match status" value="1"/>
</dbReference>
<comment type="caution">
    <text evidence="5">The sequence shown here is derived from an EMBL/GenBank/DDBJ whole genome shotgun (WGS) entry which is preliminary data.</text>
</comment>
<dbReference type="InterPro" id="IPR025110">
    <property type="entry name" value="AMP-bd_C"/>
</dbReference>
<keyword evidence="2 5" id="KW-0436">Ligase</keyword>
<dbReference type="Pfam" id="PF13193">
    <property type="entry name" value="AMP-binding_C"/>
    <property type="match status" value="1"/>
</dbReference>
<dbReference type="SUPFAM" id="SSF56801">
    <property type="entry name" value="Acetyl-CoA synthetase-like"/>
    <property type="match status" value="1"/>
</dbReference>
<dbReference type="CDD" id="cd17631">
    <property type="entry name" value="FACL_FadD13-like"/>
    <property type="match status" value="1"/>
</dbReference>
<evidence type="ECO:0000256" key="1">
    <source>
        <dbReference type="ARBA" id="ARBA00006432"/>
    </source>
</evidence>
<reference evidence="5 6" key="1">
    <citation type="submission" date="2020-04" db="EMBL/GenBank/DDBJ databases">
        <title>MicrobeNet Type strains.</title>
        <authorList>
            <person name="Nicholson A.C."/>
        </authorList>
    </citation>
    <scope>NUCLEOTIDE SEQUENCE [LARGE SCALE GENOMIC DNA]</scope>
    <source>
        <strain evidence="5 6">ATCC BAA-277</strain>
    </source>
</reference>
<dbReference type="AlphaFoldDB" id="A0A846Z7A9"/>
<evidence type="ECO:0000259" key="3">
    <source>
        <dbReference type="Pfam" id="PF00501"/>
    </source>
</evidence>
<dbReference type="Pfam" id="PF00501">
    <property type="entry name" value="AMP-binding"/>
    <property type="match status" value="1"/>
</dbReference>
<evidence type="ECO:0000259" key="4">
    <source>
        <dbReference type="Pfam" id="PF13193"/>
    </source>
</evidence>
<dbReference type="InterPro" id="IPR020845">
    <property type="entry name" value="AMP-binding_CS"/>
</dbReference>
<evidence type="ECO:0000313" key="6">
    <source>
        <dbReference type="Proteomes" id="UP000579250"/>
    </source>
</evidence>
<dbReference type="InterPro" id="IPR042099">
    <property type="entry name" value="ANL_N_sf"/>
</dbReference>
<dbReference type="InterPro" id="IPR050237">
    <property type="entry name" value="ATP-dep_AMP-bd_enzyme"/>
</dbReference>
<protein>
    <submittedName>
        <fullName evidence="5">Long-chain fatty acid--CoA ligase</fullName>
    </submittedName>
</protein>
<keyword evidence="6" id="KW-1185">Reference proteome</keyword>
<proteinExistence type="inferred from homology"/>
<dbReference type="NCBIfam" id="NF004837">
    <property type="entry name" value="PRK06187.1"/>
    <property type="match status" value="1"/>
</dbReference>
<sequence>MYSLASVLDQHAQRRPGKTAVVDGDRWFTNRELLARVDALAHGLLDLGVGRGDVVGLLLYNHAEFLEAVLAAGRIGAVFLPLNYRLAPAEWEYILGHAGARAIITESEFGAAVEGLALPELRHRITLDGPAGPSWTRLPDLVQANLGRTVPPADLAEDDLQRLMYTSGTTSRPKGVKITNGNVNYKNLGQIIQLGLTHADITLVCGPLYHVGALDLPGLATWHAGGSLVVQRKFDAGEVLRAIERERITNVWLAPAMMNAVLGSEELGRCDTSSVRFIVGGGEKMPEPLVRRILDAFPNAWFADAYGLTETVSGDTFLDREHTLAKLGSVGRPIPHVRVRVVDEDGRDASTGTLGEIVLRGPKVCAGYWRDEAATERAFRDGWFHTGDIGRLDEDGFLYIEDRKKDMIVSGGENIATPEVERVLYEHPAVLEAAVVGLPHERWGEVPRAFVVPRPGETVSAEEIQEFCRARLARFKVPARVEIIGELPRTPSGKVLKRLLRDRPAPAAR</sequence>
<dbReference type="RefSeq" id="WP_067640754.1">
    <property type="nucleotide sequence ID" value="NZ_JAAXPI010000036.1"/>
</dbReference>
<dbReference type="PANTHER" id="PTHR43767">
    <property type="entry name" value="LONG-CHAIN-FATTY-ACID--COA LIGASE"/>
    <property type="match status" value="1"/>
</dbReference>
<dbReference type="GO" id="GO:0016878">
    <property type="term" value="F:acid-thiol ligase activity"/>
    <property type="evidence" value="ECO:0007669"/>
    <property type="project" value="UniProtKB-ARBA"/>
</dbReference>